<feature type="domain" description="DUF6438" evidence="1">
    <location>
        <begin position="23"/>
        <end position="126"/>
    </location>
</feature>
<evidence type="ECO:0000259" key="1">
    <source>
        <dbReference type="Pfam" id="PF20033"/>
    </source>
</evidence>
<evidence type="ECO:0000313" key="3">
    <source>
        <dbReference type="Proteomes" id="UP001500027"/>
    </source>
</evidence>
<keyword evidence="3" id="KW-1185">Reference proteome</keyword>
<dbReference type="Pfam" id="PF20033">
    <property type="entry name" value="DUF6438"/>
    <property type="match status" value="1"/>
</dbReference>
<gene>
    <name evidence="2" type="ORF">GCM10022257_08650</name>
</gene>
<organism evidence="2 3">
    <name type="scientific">Hyunsoonleella aestuarii</name>
    <dbReference type="NCBI Taxonomy" id="912802"/>
    <lineage>
        <taxon>Bacteria</taxon>
        <taxon>Pseudomonadati</taxon>
        <taxon>Bacteroidota</taxon>
        <taxon>Flavobacteriia</taxon>
        <taxon>Flavobacteriales</taxon>
        <taxon>Flavobacteriaceae</taxon>
    </lineage>
</organism>
<dbReference type="EMBL" id="BAABAV010000001">
    <property type="protein sequence ID" value="GAA4268764.1"/>
    <property type="molecule type" value="Genomic_DNA"/>
</dbReference>
<comment type="caution">
    <text evidence="2">The sequence shown here is derived from an EMBL/GenBank/DDBJ whole genome shotgun (WGS) entry which is preliminary data.</text>
</comment>
<evidence type="ECO:0000313" key="2">
    <source>
        <dbReference type="EMBL" id="GAA4268764.1"/>
    </source>
</evidence>
<reference evidence="3" key="1">
    <citation type="journal article" date="2019" name="Int. J. Syst. Evol. Microbiol.">
        <title>The Global Catalogue of Microorganisms (GCM) 10K type strain sequencing project: providing services to taxonomists for standard genome sequencing and annotation.</title>
        <authorList>
            <consortium name="The Broad Institute Genomics Platform"/>
            <consortium name="The Broad Institute Genome Sequencing Center for Infectious Disease"/>
            <person name="Wu L."/>
            <person name="Ma J."/>
        </authorList>
    </citation>
    <scope>NUCLEOTIDE SEQUENCE [LARGE SCALE GENOMIC DNA]</scope>
    <source>
        <strain evidence="3">JCM 17452</strain>
    </source>
</reference>
<dbReference type="RefSeq" id="WP_139001293.1">
    <property type="nucleotide sequence ID" value="NZ_BAABAV010000001.1"/>
</dbReference>
<protein>
    <recommendedName>
        <fullName evidence="1">DUF6438 domain-containing protein</fullName>
    </recommendedName>
</protein>
<accession>A0ABP8E989</accession>
<sequence>MTLLTSYFVSKEEKLKDTNDALLSLSKGKCQNKCPVYDLWIFENGQVIYKGIENVSKEGVQTITISTDLVRKMYDLILNCNPRDIGGAKGRDNPLTIIKFNNKKVVFQSQRAKGNLLELNNLLEHIASTINEIDD</sequence>
<name>A0ABP8E989_9FLAO</name>
<proteinExistence type="predicted"/>
<dbReference type="Proteomes" id="UP001500027">
    <property type="component" value="Unassembled WGS sequence"/>
</dbReference>
<dbReference type="InterPro" id="IPR045497">
    <property type="entry name" value="DUF6438"/>
</dbReference>